<sequence>MGFSVSGATVILFLGIFISFGVAYSAANDGFERVNGAFEDNSEDELTRQNTAIGIGNASVATQAGQSYLNLTVNNTGSSTLSVNDTDILIDGTYTNHTSDNMVRLEVGDDTETDLWLPGETLHANVSVNNPDRVKVVTGPGVSDSEEVN</sequence>
<name>A0ABD5Q399_9EURY</name>
<dbReference type="PANTHER" id="PTHR42200:SF2">
    <property type="entry name" value="ARCHAEAL FLAGELLA-RELATED PROTEIN F"/>
    <property type="match status" value="1"/>
</dbReference>
<dbReference type="InterPro" id="IPR002774">
    <property type="entry name" value="Flagellin_arc-type"/>
</dbReference>
<dbReference type="AlphaFoldDB" id="A0ABD5Q399"/>
<dbReference type="Proteomes" id="UP001595945">
    <property type="component" value="Unassembled WGS sequence"/>
</dbReference>
<dbReference type="PANTHER" id="PTHR42200">
    <property type="entry name" value="ARCHAEAL FLAGELLA-RELATED PROTEIN F-RELATED"/>
    <property type="match status" value="1"/>
</dbReference>
<evidence type="ECO:0000313" key="2">
    <source>
        <dbReference type="Proteomes" id="UP001595945"/>
    </source>
</evidence>
<comment type="caution">
    <text evidence="1">The sequence shown here is derived from an EMBL/GenBank/DDBJ whole genome shotgun (WGS) entry which is preliminary data.</text>
</comment>
<protein>
    <submittedName>
        <fullName evidence="1">Fla cluster protein FlaF</fullName>
    </submittedName>
</protein>
<gene>
    <name evidence="1" type="ORF">ACFO9K_12870</name>
</gene>
<organism evidence="1 2">
    <name type="scientific">Halorussus aquaticus</name>
    <dbReference type="NCBI Taxonomy" id="2953748"/>
    <lineage>
        <taxon>Archaea</taxon>
        <taxon>Methanobacteriati</taxon>
        <taxon>Methanobacteriota</taxon>
        <taxon>Stenosarchaea group</taxon>
        <taxon>Halobacteria</taxon>
        <taxon>Halobacteriales</taxon>
        <taxon>Haladaptataceae</taxon>
        <taxon>Halorussus</taxon>
    </lineage>
</organism>
<proteinExistence type="predicted"/>
<dbReference type="GeneID" id="73044140"/>
<evidence type="ECO:0000313" key="1">
    <source>
        <dbReference type="EMBL" id="MFC4825150.1"/>
    </source>
</evidence>
<dbReference type="RefSeq" id="WP_254269153.1">
    <property type="nucleotide sequence ID" value="NZ_CP100400.1"/>
</dbReference>
<keyword evidence="2" id="KW-1185">Reference proteome</keyword>
<dbReference type="EMBL" id="JBHSHT010000002">
    <property type="protein sequence ID" value="MFC4825150.1"/>
    <property type="molecule type" value="Genomic_DNA"/>
</dbReference>
<reference evidence="1 2" key="1">
    <citation type="journal article" date="2019" name="Int. J. Syst. Evol. Microbiol.">
        <title>The Global Catalogue of Microorganisms (GCM) 10K type strain sequencing project: providing services to taxonomists for standard genome sequencing and annotation.</title>
        <authorList>
            <consortium name="The Broad Institute Genomics Platform"/>
            <consortium name="The Broad Institute Genome Sequencing Center for Infectious Disease"/>
            <person name="Wu L."/>
            <person name="Ma J."/>
        </authorList>
    </citation>
    <scope>NUCLEOTIDE SEQUENCE [LARGE SCALE GENOMIC DNA]</scope>
    <source>
        <strain evidence="1 2">XZYJ18</strain>
    </source>
</reference>
<accession>A0ABD5Q399</accession>